<comment type="caution">
    <text evidence="2">The sequence shown here is derived from an EMBL/GenBank/DDBJ whole genome shotgun (WGS) entry which is preliminary data.</text>
</comment>
<dbReference type="InterPro" id="IPR013785">
    <property type="entry name" value="Aldolase_TIM"/>
</dbReference>
<dbReference type="SUPFAM" id="SSF51445">
    <property type="entry name" value="(Trans)glycosidases"/>
    <property type="match status" value="1"/>
</dbReference>
<reference evidence="2 3" key="1">
    <citation type="submission" date="2020-02" db="EMBL/GenBank/DDBJ databases">
        <title>Pseudoroseicyclus tamarix, sp. nov., isolated from offshore sediment of a Tamarix chinensis forest.</title>
        <authorList>
            <person name="Gai Y."/>
        </authorList>
    </citation>
    <scope>NUCLEOTIDE SEQUENCE [LARGE SCALE GENOMIC DNA]</scope>
    <source>
        <strain evidence="2 3">CLL3-39</strain>
    </source>
</reference>
<gene>
    <name evidence="2" type="ORF">GZA08_01885</name>
</gene>
<organism evidence="2 3">
    <name type="scientific">Pseudoroseicyclus tamaricis</name>
    <dbReference type="NCBI Taxonomy" id="2705421"/>
    <lineage>
        <taxon>Bacteria</taxon>
        <taxon>Pseudomonadati</taxon>
        <taxon>Pseudomonadota</taxon>
        <taxon>Alphaproteobacteria</taxon>
        <taxon>Rhodobacterales</taxon>
        <taxon>Paracoccaceae</taxon>
        <taxon>Pseudoroseicyclus</taxon>
    </lineage>
</organism>
<dbReference type="PANTHER" id="PTHR35273:SF2">
    <property type="entry name" value="ALPHA-GALACTOSIDASE"/>
    <property type="match status" value="1"/>
</dbReference>
<evidence type="ECO:0000313" key="2">
    <source>
        <dbReference type="EMBL" id="NDU99723.1"/>
    </source>
</evidence>
<accession>A0A6B2JU71</accession>
<sequence length="266" mass="28511">MSSVPPLRPTQHPARAGAALAAMLAVWGGATLAQEAPRWDWQLQPPFELSADVAIIDLDPDEVDAADVQALQARGVMTVAYISVGTWEEWRSDAGAFPDHVLGRVYGDWPDERFLDIRDHATLLPIMRERFARAAAMGFDAIEPDNLDVHINESGFAVGPADLVAYAEALAEMAHGMGLQIGQKNVPDLVPQLVPVMDFMVAEGCFDDGWCDAALPYLAAGKPVLDAEYTDTSVDFTAACAYAAAEGLSMILHDRDLAGPAHAACP</sequence>
<feature type="domain" description="Glycoside-hydrolase family GH114 TIM-barrel" evidence="1">
    <location>
        <begin position="38"/>
        <end position="257"/>
    </location>
</feature>
<evidence type="ECO:0000259" key="1">
    <source>
        <dbReference type="Pfam" id="PF03537"/>
    </source>
</evidence>
<dbReference type="RefSeq" id="WP_163889447.1">
    <property type="nucleotide sequence ID" value="NZ_JAAFYS010000001.1"/>
</dbReference>
<dbReference type="InterPro" id="IPR017853">
    <property type="entry name" value="GH"/>
</dbReference>
<dbReference type="Pfam" id="PF03537">
    <property type="entry name" value="Glyco_hydro_114"/>
    <property type="match status" value="1"/>
</dbReference>
<dbReference type="AlphaFoldDB" id="A0A6B2JU71"/>
<dbReference type="InterPro" id="IPR004352">
    <property type="entry name" value="GH114_TIM-barrel"/>
</dbReference>
<keyword evidence="3" id="KW-1185">Reference proteome</keyword>
<dbReference type="Proteomes" id="UP000474757">
    <property type="component" value="Unassembled WGS sequence"/>
</dbReference>
<name>A0A6B2JU71_9RHOB</name>
<dbReference type="PANTHER" id="PTHR35273">
    <property type="entry name" value="ALPHA-1,4 POLYGALACTOSAMINIDASE, PUTATIVE (AFU_ORTHOLOGUE AFUA_3G07890)-RELATED"/>
    <property type="match status" value="1"/>
</dbReference>
<evidence type="ECO:0000313" key="3">
    <source>
        <dbReference type="Proteomes" id="UP000474757"/>
    </source>
</evidence>
<dbReference type="EMBL" id="JAAGAB010000001">
    <property type="protein sequence ID" value="NDU99723.1"/>
    <property type="molecule type" value="Genomic_DNA"/>
</dbReference>
<proteinExistence type="predicted"/>
<protein>
    <submittedName>
        <fullName evidence="2">Endo alpha-1,4 polygalactosaminidase</fullName>
    </submittedName>
</protein>
<dbReference type="Gene3D" id="3.20.20.70">
    <property type="entry name" value="Aldolase class I"/>
    <property type="match status" value="1"/>
</dbReference>